<comment type="caution">
    <text evidence="3">The sequence shown here is derived from an EMBL/GenBank/DDBJ whole genome shotgun (WGS) entry which is preliminary data.</text>
</comment>
<proteinExistence type="predicted"/>
<name>U2EAA0_9GAMM</name>
<dbReference type="OrthoDB" id="159246at2"/>
<dbReference type="AlphaFoldDB" id="U2EAA0"/>
<dbReference type="Gene3D" id="3.90.550.10">
    <property type="entry name" value="Spore Coat Polysaccharide Biosynthesis Protein SpsA, Chain A"/>
    <property type="match status" value="1"/>
</dbReference>
<feature type="domain" description="MobA-like NTP transferase" evidence="2">
    <location>
        <begin position="9"/>
        <end position="150"/>
    </location>
</feature>
<dbReference type="GO" id="GO:0016779">
    <property type="term" value="F:nucleotidyltransferase activity"/>
    <property type="evidence" value="ECO:0007669"/>
    <property type="project" value="UniProtKB-ARBA"/>
</dbReference>
<dbReference type="Proteomes" id="UP000006242">
    <property type="component" value="Unassembled WGS sequence"/>
</dbReference>
<dbReference type="STRING" id="1033802.SSPSH_000300"/>
<dbReference type="InterPro" id="IPR029044">
    <property type="entry name" value="Nucleotide-diphossugar_trans"/>
</dbReference>
<dbReference type="RefSeq" id="WP_006913133.1">
    <property type="nucleotide sequence ID" value="NZ_AFNV02000002.1"/>
</dbReference>
<gene>
    <name evidence="3" type="ORF">SSPSH_000300</name>
</gene>
<evidence type="ECO:0000259" key="2">
    <source>
        <dbReference type="Pfam" id="PF12804"/>
    </source>
</evidence>
<evidence type="ECO:0000256" key="1">
    <source>
        <dbReference type="ARBA" id="ARBA00022842"/>
    </source>
</evidence>
<dbReference type="Pfam" id="PF12804">
    <property type="entry name" value="NTP_transf_3"/>
    <property type="match status" value="1"/>
</dbReference>
<protein>
    <submittedName>
        <fullName evidence="3">MobA-like NTP transferase domain protein</fullName>
    </submittedName>
</protein>
<dbReference type="SUPFAM" id="SSF53448">
    <property type="entry name" value="Nucleotide-diphospho-sugar transferases"/>
    <property type="match status" value="1"/>
</dbReference>
<reference evidence="3 4" key="1">
    <citation type="journal article" date="2011" name="J. Bacteriol.">
        <title>Genome sequence of Salinisphaera shabanensis, a gammaproteobacterium from the harsh, variable environment of the brine-seawater interface of the Shaban Deep in the Red Sea.</title>
        <authorList>
            <person name="Antunes A."/>
            <person name="Alam I."/>
            <person name="Bajic V.B."/>
            <person name="Stingl U."/>
        </authorList>
    </citation>
    <scope>NUCLEOTIDE SEQUENCE [LARGE SCALE GENOMIC DNA]</scope>
    <source>
        <strain evidence="3 4">E1L3A</strain>
    </source>
</reference>
<dbReference type="eggNOG" id="COG2266">
    <property type="taxonomic scope" value="Bacteria"/>
</dbReference>
<evidence type="ECO:0000313" key="3">
    <source>
        <dbReference type="EMBL" id="ERJ20576.1"/>
    </source>
</evidence>
<reference evidence="3 4" key="2">
    <citation type="journal article" date="2013" name="PLoS ONE">
        <title>INDIGO - INtegrated Data Warehouse of MIcrobial GenOmes with Examples from the Red Sea Extremophiles.</title>
        <authorList>
            <person name="Alam I."/>
            <person name="Antunes A."/>
            <person name="Kamau A.A."/>
            <person name="Ba Alawi W."/>
            <person name="Kalkatawi M."/>
            <person name="Stingl U."/>
            <person name="Bajic V.B."/>
        </authorList>
    </citation>
    <scope>NUCLEOTIDE SEQUENCE [LARGE SCALE GENOMIC DNA]</scope>
    <source>
        <strain evidence="3 4">E1L3A</strain>
    </source>
</reference>
<keyword evidence="4" id="KW-1185">Reference proteome</keyword>
<sequence>MTRTRAYAAIVLAGDRGPDDPIAAATGAPCKSLSPVGGIALLERVLETLRDTPRIGSIIVVGPARTMFADDSHAAAQLDTLLQMPGVRWVAPADSPSASAAGALALLEPDQPALLTTADHALLRPSMIAPLLAAEGNDLSVGMVEYAAVRAAYPHSRRTAIRLGRGDGYCSCNLFAIHTAAGRQLVSDWRRVERERKNPARVVAGMLGWIGVLRYALHRLTLADAFARLSRRRRVNVSAVLLSEPEAAIDVDSLADLRLVESILATRLAAFAGNRRVDTT</sequence>
<organism evidence="3 4">
    <name type="scientific">Salinisphaera shabanensis E1L3A</name>
    <dbReference type="NCBI Taxonomy" id="1033802"/>
    <lineage>
        <taxon>Bacteria</taxon>
        <taxon>Pseudomonadati</taxon>
        <taxon>Pseudomonadota</taxon>
        <taxon>Gammaproteobacteria</taxon>
        <taxon>Salinisphaerales</taxon>
        <taxon>Salinisphaeraceae</taxon>
        <taxon>Salinisphaera</taxon>
    </lineage>
</organism>
<dbReference type="EMBL" id="AFNV02000002">
    <property type="protein sequence ID" value="ERJ20576.1"/>
    <property type="molecule type" value="Genomic_DNA"/>
</dbReference>
<accession>U2EAA0</accession>
<evidence type="ECO:0000313" key="4">
    <source>
        <dbReference type="Proteomes" id="UP000006242"/>
    </source>
</evidence>
<keyword evidence="1" id="KW-0460">Magnesium</keyword>
<dbReference type="InterPro" id="IPR025877">
    <property type="entry name" value="MobA-like_NTP_Trfase"/>
</dbReference>